<feature type="compositionally biased region" description="Basic and acidic residues" evidence="6">
    <location>
        <begin position="547"/>
        <end position="568"/>
    </location>
</feature>
<feature type="region of interest" description="Disordered" evidence="6">
    <location>
        <begin position="221"/>
        <end position="265"/>
    </location>
</feature>
<feature type="domain" description="WDHD1/CFT4 helical bundle" evidence="8">
    <location>
        <begin position="402"/>
        <end position="473"/>
    </location>
</feature>
<dbReference type="PROSITE" id="PS50082">
    <property type="entry name" value="WD_REPEATS_2"/>
    <property type="match status" value="2"/>
</dbReference>
<evidence type="ECO:0000256" key="1">
    <source>
        <dbReference type="ARBA" id="ARBA00004123"/>
    </source>
</evidence>
<feature type="compositionally biased region" description="Polar residues" evidence="6">
    <location>
        <begin position="569"/>
        <end position="585"/>
    </location>
</feature>
<dbReference type="Pfam" id="PF00400">
    <property type="entry name" value="WD40"/>
    <property type="match status" value="3"/>
</dbReference>
<dbReference type="GO" id="GO:0006281">
    <property type="term" value="P:DNA repair"/>
    <property type="evidence" value="ECO:0007669"/>
    <property type="project" value="TreeGrafter"/>
</dbReference>
<comment type="subcellular location">
    <subcellularLocation>
        <location evidence="1">Nucleus</location>
    </subcellularLocation>
</comment>
<keyword evidence="3" id="KW-0677">Repeat</keyword>
<feature type="repeat" description="WD" evidence="5">
    <location>
        <begin position="134"/>
        <end position="175"/>
    </location>
</feature>
<evidence type="ECO:0000256" key="2">
    <source>
        <dbReference type="ARBA" id="ARBA00022574"/>
    </source>
</evidence>
<feature type="compositionally biased region" description="Basic and acidic residues" evidence="6">
    <location>
        <begin position="233"/>
        <end position="242"/>
    </location>
</feature>
<protein>
    <submittedName>
        <fullName evidence="9">Uncharacterized protein</fullName>
    </submittedName>
</protein>
<dbReference type="GO" id="GO:0006261">
    <property type="term" value="P:DNA-templated DNA replication"/>
    <property type="evidence" value="ECO:0007669"/>
    <property type="project" value="TreeGrafter"/>
</dbReference>
<evidence type="ECO:0000313" key="10">
    <source>
        <dbReference type="Proteomes" id="UP000811246"/>
    </source>
</evidence>
<organism evidence="9 10">
    <name type="scientific">Carya illinoinensis</name>
    <name type="common">Pecan</name>
    <dbReference type="NCBI Taxonomy" id="32201"/>
    <lineage>
        <taxon>Eukaryota</taxon>
        <taxon>Viridiplantae</taxon>
        <taxon>Streptophyta</taxon>
        <taxon>Embryophyta</taxon>
        <taxon>Tracheophyta</taxon>
        <taxon>Spermatophyta</taxon>
        <taxon>Magnoliopsida</taxon>
        <taxon>eudicotyledons</taxon>
        <taxon>Gunneridae</taxon>
        <taxon>Pentapetalae</taxon>
        <taxon>rosids</taxon>
        <taxon>fabids</taxon>
        <taxon>Fagales</taxon>
        <taxon>Juglandaceae</taxon>
        <taxon>Carya</taxon>
    </lineage>
</organism>
<evidence type="ECO:0000256" key="5">
    <source>
        <dbReference type="PROSITE-ProRule" id="PRU00221"/>
    </source>
</evidence>
<feature type="domain" description="WDHD1/CFT4 second beta-propeller" evidence="7">
    <location>
        <begin position="283"/>
        <end position="380"/>
    </location>
</feature>
<dbReference type="EMBL" id="CM031839">
    <property type="protein sequence ID" value="KAG6675432.1"/>
    <property type="molecule type" value="Genomic_DNA"/>
</dbReference>
<dbReference type="GO" id="GO:0003682">
    <property type="term" value="F:chromatin binding"/>
    <property type="evidence" value="ECO:0007669"/>
    <property type="project" value="TreeGrafter"/>
</dbReference>
<reference evidence="9" key="1">
    <citation type="submission" date="2021-01" db="EMBL/GenBank/DDBJ databases">
        <authorList>
            <person name="Lovell J.T."/>
            <person name="Bentley N."/>
            <person name="Bhattarai G."/>
            <person name="Jenkins J.W."/>
            <person name="Sreedasyam A."/>
            <person name="Alarcon Y."/>
            <person name="Bock C."/>
            <person name="Boston L."/>
            <person name="Carlson J."/>
            <person name="Cervantes K."/>
            <person name="Clermont K."/>
            <person name="Krom N."/>
            <person name="Kubenka K."/>
            <person name="Mamidi S."/>
            <person name="Mattison C."/>
            <person name="Monteros M."/>
            <person name="Pisani C."/>
            <person name="Plott C."/>
            <person name="Rajasekar S."/>
            <person name="Rhein H.S."/>
            <person name="Rohla C."/>
            <person name="Song M."/>
            <person name="Hilaire R.S."/>
            <person name="Shu S."/>
            <person name="Wells L."/>
            <person name="Wang X."/>
            <person name="Webber J."/>
            <person name="Heerema R.J."/>
            <person name="Klein P."/>
            <person name="Conner P."/>
            <person name="Grauke L."/>
            <person name="Grimwood J."/>
            <person name="Schmutz J."/>
            <person name="Randall J.J."/>
        </authorList>
    </citation>
    <scope>NUCLEOTIDE SEQUENCE</scope>
    <source>
        <tissue evidence="9">Leaf</tissue>
    </source>
</reference>
<accession>A0A922D229</accession>
<evidence type="ECO:0000259" key="7">
    <source>
        <dbReference type="Pfam" id="PF12341"/>
    </source>
</evidence>
<dbReference type="AlphaFoldDB" id="A0A922D229"/>
<feature type="region of interest" description="Disordered" evidence="6">
    <location>
        <begin position="528"/>
        <end position="614"/>
    </location>
</feature>
<evidence type="ECO:0000313" key="9">
    <source>
        <dbReference type="EMBL" id="KAG6675432.1"/>
    </source>
</evidence>
<dbReference type="SMART" id="SM00320">
    <property type="entry name" value="WD40"/>
    <property type="match status" value="3"/>
</dbReference>
<dbReference type="PROSITE" id="PS00678">
    <property type="entry name" value="WD_REPEATS_1"/>
    <property type="match status" value="1"/>
</dbReference>
<evidence type="ECO:0000259" key="8">
    <source>
        <dbReference type="Pfam" id="PF20946"/>
    </source>
</evidence>
<evidence type="ECO:0000256" key="6">
    <source>
        <dbReference type="SAM" id="MobiDB-lite"/>
    </source>
</evidence>
<name>A0A922D229_CARIL</name>
<evidence type="ECO:0000256" key="3">
    <source>
        <dbReference type="ARBA" id="ARBA00022737"/>
    </source>
</evidence>
<dbReference type="Pfam" id="PF12341">
    <property type="entry name" value="Mcl1_mid"/>
    <property type="match status" value="1"/>
</dbReference>
<dbReference type="Proteomes" id="UP000811246">
    <property type="component" value="Chromosome 15"/>
</dbReference>
<feature type="compositionally biased region" description="Low complexity" evidence="6">
    <location>
        <begin position="221"/>
        <end position="230"/>
    </location>
</feature>
<dbReference type="PANTHER" id="PTHR19932:SF10">
    <property type="entry name" value="WD REPEAT AND HMG-BOX DNA-BINDING PROTEIN 1"/>
    <property type="match status" value="1"/>
</dbReference>
<dbReference type="InterPro" id="IPR019775">
    <property type="entry name" value="WD40_repeat_CS"/>
</dbReference>
<proteinExistence type="predicted"/>
<sequence>MAPKILGHHREGVTALAISPNSTCLASGPVDHSVKLSGGMLAAAGDDEGIKLINTIDGSIARVLKGHKGPVTGLAFDPNSEYLASIDLTGSVIYWELHSGRTLHTLKGIAPDTALRNDVVMYDRDTSEKLFSLTGDHIQPICFLSWSPNVKYLATSGLDKQVLIWDFDRKKDIDRHKFNETICCMAWKPVGNALAVIYVMGKYGVWESIVPLSMKSPSEDGLSASGSLSDLGEDGHGESEPSKRKRLRKQSAYEENFDKDGSDEWSLTPKVESRKKVSHFHKEAFQPGATPVQPGKRHFLCYNMAGSITTIEHNGYSHIEYEACIVLGGPMFCTNIPSMTDHFGFTMAALNDNGSVFANPCKGKKNMSTLTYRPFSTWENNMMPKPVLTLLNISFPLASSDLGAEALENEIEEMTGAGLDTTSLDEACLEVAQDRCILRLIASCCNGDDKLVRATELVKLISMEKSMKGAIKLPLPNSMADARMMADIAVGKTLTSAETSETSETVIPLLSPKLTAPLFTKKAKSQEVAKVGTKKAEHDQTPVLGELGKEKRKEDRGDKSSGELRKAGETSQVQPNRSSNPFVKSSNKKEMTKLGENQAQSPRPSNPFMKSSIK</sequence>
<dbReference type="InterPro" id="IPR001680">
    <property type="entry name" value="WD40_rpt"/>
</dbReference>
<dbReference type="PROSITE" id="PS50294">
    <property type="entry name" value="WD_REPEATS_REGION"/>
    <property type="match status" value="2"/>
</dbReference>
<dbReference type="GO" id="GO:0043596">
    <property type="term" value="C:nuclear replication fork"/>
    <property type="evidence" value="ECO:0007669"/>
    <property type="project" value="TreeGrafter"/>
</dbReference>
<dbReference type="InterPro" id="IPR022100">
    <property type="entry name" value="WDHD1/CFT4_beta-prop_2nd"/>
</dbReference>
<keyword evidence="2 5" id="KW-0853">WD repeat</keyword>
<feature type="repeat" description="WD" evidence="5">
    <location>
        <begin position="64"/>
        <end position="105"/>
    </location>
</feature>
<dbReference type="Pfam" id="PF20946">
    <property type="entry name" value="Ctf4_C"/>
    <property type="match status" value="1"/>
</dbReference>
<dbReference type="InterPro" id="IPR048591">
    <property type="entry name" value="WDHD1/CFT4_hel"/>
</dbReference>
<evidence type="ECO:0000256" key="4">
    <source>
        <dbReference type="ARBA" id="ARBA00023242"/>
    </source>
</evidence>
<keyword evidence="4" id="KW-0539">Nucleus</keyword>
<dbReference type="GO" id="GO:0000278">
    <property type="term" value="P:mitotic cell cycle"/>
    <property type="evidence" value="ECO:0007669"/>
    <property type="project" value="TreeGrafter"/>
</dbReference>
<gene>
    <name evidence="9" type="ORF">I3842_15G101000</name>
</gene>
<comment type="caution">
    <text evidence="9">The sequence shown here is derived from an EMBL/GenBank/DDBJ whole genome shotgun (WGS) entry which is preliminary data.</text>
</comment>
<dbReference type="PANTHER" id="PTHR19932">
    <property type="entry name" value="WD REPEAT AND HMG-BOX DNA BINDING PROTEIN"/>
    <property type="match status" value="1"/>
</dbReference>